<accession>A0A9P5RDK7</accession>
<evidence type="ECO:0000313" key="2">
    <source>
        <dbReference type="EMBL" id="KAF9127931.1"/>
    </source>
</evidence>
<proteinExistence type="predicted"/>
<keyword evidence="3" id="KW-1185">Reference proteome</keyword>
<feature type="region of interest" description="Disordered" evidence="1">
    <location>
        <begin position="14"/>
        <end position="65"/>
    </location>
</feature>
<gene>
    <name evidence="2" type="ORF">BG015_004429</name>
</gene>
<reference evidence="2" key="1">
    <citation type="journal article" date="2020" name="Fungal Divers.">
        <title>Resolving the Mortierellaceae phylogeny through synthesis of multi-gene phylogenetics and phylogenomics.</title>
        <authorList>
            <person name="Vandepol N."/>
            <person name="Liber J."/>
            <person name="Desiro A."/>
            <person name="Na H."/>
            <person name="Kennedy M."/>
            <person name="Barry K."/>
            <person name="Grigoriev I.V."/>
            <person name="Miller A.N."/>
            <person name="O'Donnell K."/>
            <person name="Stajich J.E."/>
            <person name="Bonito G."/>
        </authorList>
    </citation>
    <scope>NUCLEOTIDE SEQUENCE</scope>
    <source>
        <strain evidence="2">NRRL 6426</strain>
    </source>
</reference>
<feature type="compositionally biased region" description="Polar residues" evidence="1">
    <location>
        <begin position="50"/>
        <end position="65"/>
    </location>
</feature>
<evidence type="ECO:0000256" key="1">
    <source>
        <dbReference type="SAM" id="MobiDB-lite"/>
    </source>
</evidence>
<protein>
    <submittedName>
        <fullName evidence="2">Uncharacterized protein</fullName>
    </submittedName>
</protein>
<name>A0A9P5RDK7_9FUNG</name>
<dbReference type="EMBL" id="JAAAUQ010002096">
    <property type="protein sequence ID" value="KAF9127931.1"/>
    <property type="molecule type" value="Genomic_DNA"/>
</dbReference>
<dbReference type="AlphaFoldDB" id="A0A9P5RDK7"/>
<sequence length="78" mass="7987">VDLDVILAIGTNQDHENSPMATSRLAPTNGRAETPIHTPIDPSLPGTTVDELNTNPPVSSTATPVESVSGLAIAATID</sequence>
<evidence type="ECO:0000313" key="3">
    <source>
        <dbReference type="Proteomes" id="UP000748756"/>
    </source>
</evidence>
<comment type="caution">
    <text evidence="2">The sequence shown here is derived from an EMBL/GenBank/DDBJ whole genome shotgun (WGS) entry which is preliminary data.</text>
</comment>
<dbReference type="Proteomes" id="UP000748756">
    <property type="component" value="Unassembled WGS sequence"/>
</dbReference>
<organism evidence="2 3">
    <name type="scientific">Linnemannia schmuckeri</name>
    <dbReference type="NCBI Taxonomy" id="64567"/>
    <lineage>
        <taxon>Eukaryota</taxon>
        <taxon>Fungi</taxon>
        <taxon>Fungi incertae sedis</taxon>
        <taxon>Mucoromycota</taxon>
        <taxon>Mortierellomycotina</taxon>
        <taxon>Mortierellomycetes</taxon>
        <taxon>Mortierellales</taxon>
        <taxon>Mortierellaceae</taxon>
        <taxon>Linnemannia</taxon>
    </lineage>
</organism>
<feature type="non-terminal residue" evidence="2">
    <location>
        <position position="1"/>
    </location>
</feature>